<evidence type="ECO:0000256" key="5">
    <source>
        <dbReference type="ARBA" id="ARBA00023242"/>
    </source>
</evidence>
<evidence type="ECO:0000259" key="7">
    <source>
        <dbReference type="PROSITE" id="PS50863"/>
    </source>
</evidence>
<dbReference type="GO" id="GO:0005634">
    <property type="term" value="C:nucleus"/>
    <property type="evidence" value="ECO:0007669"/>
    <property type="project" value="UniProtKB-SubCell"/>
</dbReference>
<feature type="region of interest" description="Disordered" evidence="6">
    <location>
        <begin position="82"/>
        <end position="122"/>
    </location>
</feature>
<evidence type="ECO:0000313" key="8">
    <source>
        <dbReference type="EMBL" id="KAJ0962776.1"/>
    </source>
</evidence>
<feature type="domain" description="TF-B3" evidence="7">
    <location>
        <begin position="142"/>
        <end position="235"/>
    </location>
</feature>
<name>A0A9D5H4E6_9LILI</name>
<dbReference type="SMART" id="SM01019">
    <property type="entry name" value="B3"/>
    <property type="match status" value="1"/>
</dbReference>
<dbReference type="Pfam" id="PF02362">
    <property type="entry name" value="B3"/>
    <property type="match status" value="1"/>
</dbReference>
<reference evidence="8" key="1">
    <citation type="submission" date="2021-03" db="EMBL/GenBank/DDBJ databases">
        <authorList>
            <person name="Li Z."/>
            <person name="Yang C."/>
        </authorList>
    </citation>
    <scope>NUCLEOTIDE SEQUENCE</scope>
    <source>
        <strain evidence="8">Dzin_1.0</strain>
        <tissue evidence="8">Leaf</tissue>
    </source>
</reference>
<dbReference type="Proteomes" id="UP001085076">
    <property type="component" value="Miscellaneous, Linkage group lg09"/>
</dbReference>
<keyword evidence="2" id="KW-0805">Transcription regulation</keyword>
<dbReference type="InterPro" id="IPR044837">
    <property type="entry name" value="REM16-like"/>
</dbReference>
<dbReference type="Gene3D" id="2.40.330.10">
    <property type="entry name" value="DNA-binding pseudobarrel domain"/>
    <property type="match status" value="1"/>
</dbReference>
<evidence type="ECO:0000313" key="9">
    <source>
        <dbReference type="Proteomes" id="UP001085076"/>
    </source>
</evidence>
<dbReference type="SUPFAM" id="SSF101936">
    <property type="entry name" value="DNA-binding pseudobarrel domain"/>
    <property type="match status" value="1"/>
</dbReference>
<dbReference type="OrthoDB" id="1666376at2759"/>
<comment type="caution">
    <text evidence="8">The sequence shown here is derived from an EMBL/GenBank/DDBJ whole genome shotgun (WGS) entry which is preliminary data.</text>
</comment>
<evidence type="ECO:0000256" key="1">
    <source>
        <dbReference type="ARBA" id="ARBA00004123"/>
    </source>
</evidence>
<dbReference type="PANTHER" id="PTHR31391:SF155">
    <property type="entry name" value="B3 DOMAIN-CONTAINING PROTEIN OS11G0197600"/>
    <property type="match status" value="1"/>
</dbReference>
<gene>
    <name evidence="8" type="ORF">J5N97_027898</name>
</gene>
<dbReference type="CDD" id="cd10017">
    <property type="entry name" value="B3_DNA"/>
    <property type="match status" value="1"/>
</dbReference>
<keyword evidence="3" id="KW-0238">DNA-binding</keyword>
<dbReference type="PANTHER" id="PTHR31391">
    <property type="entry name" value="B3 DOMAIN-CONTAINING PROTEIN OS11G0197600-RELATED"/>
    <property type="match status" value="1"/>
</dbReference>
<evidence type="ECO:0000256" key="6">
    <source>
        <dbReference type="SAM" id="MobiDB-lite"/>
    </source>
</evidence>
<keyword evidence="4" id="KW-0804">Transcription</keyword>
<keyword evidence="9" id="KW-1185">Reference proteome</keyword>
<dbReference type="PROSITE" id="PS50863">
    <property type="entry name" value="B3"/>
    <property type="match status" value="1"/>
</dbReference>
<evidence type="ECO:0000256" key="3">
    <source>
        <dbReference type="ARBA" id="ARBA00023125"/>
    </source>
</evidence>
<organism evidence="8 9">
    <name type="scientific">Dioscorea zingiberensis</name>
    <dbReference type="NCBI Taxonomy" id="325984"/>
    <lineage>
        <taxon>Eukaryota</taxon>
        <taxon>Viridiplantae</taxon>
        <taxon>Streptophyta</taxon>
        <taxon>Embryophyta</taxon>
        <taxon>Tracheophyta</taxon>
        <taxon>Spermatophyta</taxon>
        <taxon>Magnoliopsida</taxon>
        <taxon>Liliopsida</taxon>
        <taxon>Dioscoreales</taxon>
        <taxon>Dioscoreaceae</taxon>
        <taxon>Dioscorea</taxon>
    </lineage>
</organism>
<feature type="compositionally biased region" description="Basic and acidic residues" evidence="6">
    <location>
        <begin position="91"/>
        <end position="100"/>
    </location>
</feature>
<dbReference type="GO" id="GO:0003677">
    <property type="term" value="F:DNA binding"/>
    <property type="evidence" value="ECO:0007669"/>
    <property type="project" value="UniProtKB-KW"/>
</dbReference>
<dbReference type="InterPro" id="IPR015300">
    <property type="entry name" value="DNA-bd_pseudobarrel_sf"/>
</dbReference>
<dbReference type="AlphaFoldDB" id="A0A9D5H4E6"/>
<sequence length="250" mass="29506">MSTGDFMIFKYKNHSKFTTRIFDPTACEKEEAFWAKPKNGAANDNRQAFNVKPKNVAVDSYKEEDYDVVEVVPEDQAAQFTLKRKRAQRSPSDERLDNPRRTGSTGESYTAPLKSQRRPVSQEELNRAIDRSEAFRSANPFTTLVMRDSYCYHHFQLNLPFGFARQHLPRTNTKMTLWDPNGRSWPVAYLYYRRRAGMRSGWNRFSYENNLERGDVCIFELIRPDEMRVHIYRVVEKITPLIRFNPRLRC</sequence>
<evidence type="ECO:0000256" key="2">
    <source>
        <dbReference type="ARBA" id="ARBA00023015"/>
    </source>
</evidence>
<protein>
    <recommendedName>
        <fullName evidence="7">TF-B3 domain-containing protein</fullName>
    </recommendedName>
</protein>
<reference evidence="8" key="2">
    <citation type="journal article" date="2022" name="Hortic Res">
        <title>The genome of Dioscorea zingiberensis sheds light on the biosynthesis, origin and evolution of the medicinally important diosgenin saponins.</title>
        <authorList>
            <person name="Li Y."/>
            <person name="Tan C."/>
            <person name="Li Z."/>
            <person name="Guo J."/>
            <person name="Li S."/>
            <person name="Chen X."/>
            <person name="Wang C."/>
            <person name="Dai X."/>
            <person name="Yang H."/>
            <person name="Song W."/>
            <person name="Hou L."/>
            <person name="Xu J."/>
            <person name="Tong Z."/>
            <person name="Xu A."/>
            <person name="Yuan X."/>
            <person name="Wang W."/>
            <person name="Yang Q."/>
            <person name="Chen L."/>
            <person name="Sun Z."/>
            <person name="Wang K."/>
            <person name="Pan B."/>
            <person name="Chen J."/>
            <person name="Bao Y."/>
            <person name="Liu F."/>
            <person name="Qi X."/>
            <person name="Gang D.R."/>
            <person name="Wen J."/>
            <person name="Li J."/>
        </authorList>
    </citation>
    <scope>NUCLEOTIDE SEQUENCE</scope>
    <source>
        <strain evidence="8">Dzin_1.0</strain>
    </source>
</reference>
<accession>A0A9D5H4E6</accession>
<evidence type="ECO:0000256" key="4">
    <source>
        <dbReference type="ARBA" id="ARBA00023163"/>
    </source>
</evidence>
<dbReference type="EMBL" id="JAGGNH010000009">
    <property type="protein sequence ID" value="KAJ0962776.1"/>
    <property type="molecule type" value="Genomic_DNA"/>
</dbReference>
<dbReference type="InterPro" id="IPR003340">
    <property type="entry name" value="B3_DNA-bd"/>
</dbReference>
<comment type="subcellular location">
    <subcellularLocation>
        <location evidence="1">Nucleus</location>
    </subcellularLocation>
</comment>
<keyword evidence="5" id="KW-0539">Nucleus</keyword>
<proteinExistence type="predicted"/>